<protein>
    <submittedName>
        <fullName evidence="1">Uncharacterized protein</fullName>
    </submittedName>
</protein>
<evidence type="ECO:0000313" key="1">
    <source>
        <dbReference type="EMBL" id="GIL56798.1"/>
    </source>
</evidence>
<accession>A0A8J4BAA8</accession>
<sequence length="141" mass="15246">LGLRLGLELGWHQYTSREYGGGSIPTQPFLALTRKPRKTRTAPTLAGSMPELHGSSVHVARSSEPYVDGEAYTFFPPLPASAPMPPRRPRRLGWSCSVLWIVDPWDTLLGELDRLSTSHPAAATPASWLTASGVSAAAELL</sequence>
<proteinExistence type="predicted"/>
<dbReference type="Proteomes" id="UP000747399">
    <property type="component" value="Unassembled WGS sequence"/>
</dbReference>
<name>A0A8J4BAA8_9CHLO</name>
<reference evidence="1" key="1">
    <citation type="journal article" date="2021" name="Proc. Natl. Acad. Sci. U.S.A.">
        <title>Three genomes in the algal genus Volvox reveal the fate of a haploid sex-determining region after a transition to homothallism.</title>
        <authorList>
            <person name="Yamamoto K."/>
            <person name="Hamaji T."/>
            <person name="Kawai-Toyooka H."/>
            <person name="Matsuzaki R."/>
            <person name="Takahashi F."/>
            <person name="Nishimura Y."/>
            <person name="Kawachi M."/>
            <person name="Noguchi H."/>
            <person name="Minakuchi Y."/>
            <person name="Umen J.G."/>
            <person name="Toyoda A."/>
            <person name="Nozaki H."/>
        </authorList>
    </citation>
    <scope>NUCLEOTIDE SEQUENCE</scope>
    <source>
        <strain evidence="1">NIES-3780</strain>
    </source>
</reference>
<organism evidence="1 2">
    <name type="scientific">Volvox africanus</name>
    <dbReference type="NCBI Taxonomy" id="51714"/>
    <lineage>
        <taxon>Eukaryota</taxon>
        <taxon>Viridiplantae</taxon>
        <taxon>Chlorophyta</taxon>
        <taxon>core chlorophytes</taxon>
        <taxon>Chlorophyceae</taxon>
        <taxon>CS clade</taxon>
        <taxon>Chlamydomonadales</taxon>
        <taxon>Volvocaceae</taxon>
        <taxon>Volvox</taxon>
    </lineage>
</organism>
<feature type="non-terminal residue" evidence="1">
    <location>
        <position position="1"/>
    </location>
</feature>
<keyword evidence="2" id="KW-1185">Reference proteome</keyword>
<comment type="caution">
    <text evidence="1">The sequence shown here is derived from an EMBL/GenBank/DDBJ whole genome shotgun (WGS) entry which is preliminary data.</text>
</comment>
<dbReference type="AlphaFoldDB" id="A0A8J4BAA8"/>
<evidence type="ECO:0000313" key="2">
    <source>
        <dbReference type="Proteomes" id="UP000747399"/>
    </source>
</evidence>
<gene>
    <name evidence="1" type="ORF">Vafri_12101</name>
</gene>
<dbReference type="EMBL" id="BNCO01000025">
    <property type="protein sequence ID" value="GIL56798.1"/>
    <property type="molecule type" value="Genomic_DNA"/>
</dbReference>
<feature type="non-terminal residue" evidence="1">
    <location>
        <position position="141"/>
    </location>
</feature>